<evidence type="ECO:0000313" key="2">
    <source>
        <dbReference type="EMBL" id="TWT93487.1"/>
    </source>
</evidence>
<feature type="transmembrane region" description="Helical" evidence="1">
    <location>
        <begin position="97"/>
        <end position="124"/>
    </location>
</feature>
<protein>
    <submittedName>
        <fullName evidence="2">Uncharacterized protein</fullName>
    </submittedName>
</protein>
<feature type="transmembrane region" description="Helical" evidence="1">
    <location>
        <begin position="136"/>
        <end position="155"/>
    </location>
</feature>
<evidence type="ECO:0000313" key="3">
    <source>
        <dbReference type="Proteomes" id="UP000316213"/>
    </source>
</evidence>
<keyword evidence="1" id="KW-0812">Transmembrane</keyword>
<sequence>MCNVPRLTSMNPYHPPDIQSQPTSAQRLHWFAFASTATIAFGVVSWISHSLRADSRPFIATPTQFVASYVPYFAFSGAVGAVNLLSPMRGYFVRSPVSVRLIAGMILGLMPIPLNHIIVNYLWYLKPFVPFKVAEIAIVVIVPVIICTAIERLFLRFRKAESVTSAIS</sequence>
<proteinExistence type="predicted"/>
<comment type="caution">
    <text evidence="2">The sequence shown here is derived from an EMBL/GenBank/DDBJ whole genome shotgun (WGS) entry which is preliminary data.</text>
</comment>
<feature type="transmembrane region" description="Helical" evidence="1">
    <location>
        <begin position="28"/>
        <end position="47"/>
    </location>
</feature>
<dbReference type="AlphaFoldDB" id="A0A5C6A2G4"/>
<keyword evidence="1" id="KW-1133">Transmembrane helix</keyword>
<name>A0A5C6A2G4_9BACT</name>
<keyword evidence="3" id="KW-1185">Reference proteome</keyword>
<accession>A0A5C6A2G4</accession>
<organism evidence="2 3">
    <name type="scientific">Neorhodopirellula pilleata</name>
    <dbReference type="NCBI Taxonomy" id="2714738"/>
    <lineage>
        <taxon>Bacteria</taxon>
        <taxon>Pseudomonadati</taxon>
        <taxon>Planctomycetota</taxon>
        <taxon>Planctomycetia</taxon>
        <taxon>Pirellulales</taxon>
        <taxon>Pirellulaceae</taxon>
        <taxon>Neorhodopirellula</taxon>
    </lineage>
</organism>
<feature type="transmembrane region" description="Helical" evidence="1">
    <location>
        <begin position="67"/>
        <end position="85"/>
    </location>
</feature>
<keyword evidence="1" id="KW-0472">Membrane</keyword>
<gene>
    <name evidence="2" type="ORF">Pla100_40020</name>
</gene>
<reference evidence="2 3" key="1">
    <citation type="submission" date="2019-02" db="EMBL/GenBank/DDBJ databases">
        <title>Deep-cultivation of Planctomycetes and their phenomic and genomic characterization uncovers novel biology.</title>
        <authorList>
            <person name="Wiegand S."/>
            <person name="Jogler M."/>
            <person name="Boedeker C."/>
            <person name="Pinto D."/>
            <person name="Vollmers J."/>
            <person name="Rivas-Marin E."/>
            <person name="Kohn T."/>
            <person name="Peeters S.H."/>
            <person name="Heuer A."/>
            <person name="Rast P."/>
            <person name="Oberbeckmann S."/>
            <person name="Bunk B."/>
            <person name="Jeske O."/>
            <person name="Meyerdierks A."/>
            <person name="Storesund J.E."/>
            <person name="Kallscheuer N."/>
            <person name="Luecker S."/>
            <person name="Lage O.M."/>
            <person name="Pohl T."/>
            <person name="Merkel B.J."/>
            <person name="Hornburger P."/>
            <person name="Mueller R.-W."/>
            <person name="Bruemmer F."/>
            <person name="Labrenz M."/>
            <person name="Spormann A.M."/>
            <person name="Op Den Camp H."/>
            <person name="Overmann J."/>
            <person name="Amann R."/>
            <person name="Jetten M.S.M."/>
            <person name="Mascher T."/>
            <person name="Medema M.H."/>
            <person name="Devos D.P."/>
            <person name="Kaster A.-K."/>
            <person name="Ovreas L."/>
            <person name="Rohde M."/>
            <person name="Galperin M.Y."/>
            <person name="Jogler C."/>
        </authorList>
    </citation>
    <scope>NUCLEOTIDE SEQUENCE [LARGE SCALE GENOMIC DNA]</scope>
    <source>
        <strain evidence="2 3">Pla100</strain>
    </source>
</reference>
<dbReference type="Proteomes" id="UP000316213">
    <property type="component" value="Unassembled WGS sequence"/>
</dbReference>
<evidence type="ECO:0000256" key="1">
    <source>
        <dbReference type="SAM" id="Phobius"/>
    </source>
</evidence>
<dbReference type="EMBL" id="SJPM01000009">
    <property type="protein sequence ID" value="TWT93487.1"/>
    <property type="molecule type" value="Genomic_DNA"/>
</dbReference>